<dbReference type="Proteomes" id="UP000011115">
    <property type="component" value="Unassembled WGS sequence"/>
</dbReference>
<proteinExistence type="predicted"/>
<dbReference type="EnsemblPlants" id="PGSC0003DMT400086292">
    <property type="protein sequence ID" value="PGSC0003DMT400086292"/>
    <property type="gene ID" value="PGSC0003DMG400035863"/>
</dbReference>
<name>M1DBF3_SOLTU</name>
<dbReference type="InParanoid" id="M1DBF3"/>
<dbReference type="PaxDb" id="4113-PGSC0003DMT400086292"/>
<dbReference type="Gramene" id="PGSC0003DMT400086292">
    <property type="protein sequence ID" value="PGSC0003DMT400086292"/>
    <property type="gene ID" value="PGSC0003DMG400035863"/>
</dbReference>
<keyword evidence="3" id="KW-1185">Reference proteome</keyword>
<evidence type="ECO:0000313" key="2">
    <source>
        <dbReference type="EnsemblPlants" id="PGSC0003DMT400086292"/>
    </source>
</evidence>
<dbReference type="HOGENOM" id="CLU_2431263_0_0_1"/>
<protein>
    <submittedName>
        <fullName evidence="2">Uncharacterized protein</fullName>
    </submittedName>
</protein>
<reference evidence="3" key="1">
    <citation type="journal article" date="2011" name="Nature">
        <title>Genome sequence and analysis of the tuber crop potato.</title>
        <authorList>
            <consortium name="The Potato Genome Sequencing Consortium"/>
        </authorList>
    </citation>
    <scope>NUCLEOTIDE SEQUENCE [LARGE SCALE GENOMIC DNA]</scope>
    <source>
        <strain evidence="3">cv. DM1-3 516 R44</strain>
    </source>
</reference>
<sequence length="91" mass="10100">MTHGQARRIVVQSMLIDPSVGQDPQNPSSEVDRWTDKTERGSVHRSSRSPMEQQALPVGIILPHKTTHRIIDVCAEGGNIKVIDMDIDMIA</sequence>
<dbReference type="AlphaFoldDB" id="M1DBF3"/>
<accession>M1DBF3</accession>
<evidence type="ECO:0000313" key="3">
    <source>
        <dbReference type="Proteomes" id="UP000011115"/>
    </source>
</evidence>
<evidence type="ECO:0000256" key="1">
    <source>
        <dbReference type="SAM" id="MobiDB-lite"/>
    </source>
</evidence>
<feature type="region of interest" description="Disordered" evidence="1">
    <location>
        <begin position="16"/>
        <end position="54"/>
    </location>
</feature>
<reference evidence="2" key="2">
    <citation type="submission" date="2015-06" db="UniProtKB">
        <authorList>
            <consortium name="EnsemblPlants"/>
        </authorList>
    </citation>
    <scope>IDENTIFICATION</scope>
    <source>
        <strain evidence="2">DM1-3 516 R44</strain>
    </source>
</reference>
<organism evidence="2 3">
    <name type="scientific">Solanum tuberosum</name>
    <name type="common">Potato</name>
    <dbReference type="NCBI Taxonomy" id="4113"/>
    <lineage>
        <taxon>Eukaryota</taxon>
        <taxon>Viridiplantae</taxon>
        <taxon>Streptophyta</taxon>
        <taxon>Embryophyta</taxon>
        <taxon>Tracheophyta</taxon>
        <taxon>Spermatophyta</taxon>
        <taxon>Magnoliopsida</taxon>
        <taxon>eudicotyledons</taxon>
        <taxon>Gunneridae</taxon>
        <taxon>Pentapetalae</taxon>
        <taxon>asterids</taxon>
        <taxon>lamiids</taxon>
        <taxon>Solanales</taxon>
        <taxon>Solanaceae</taxon>
        <taxon>Solanoideae</taxon>
        <taxon>Solaneae</taxon>
        <taxon>Solanum</taxon>
    </lineage>
</organism>
<feature type="compositionally biased region" description="Basic and acidic residues" evidence="1">
    <location>
        <begin position="30"/>
        <end position="42"/>
    </location>
</feature>